<protein>
    <submittedName>
        <fullName evidence="1">Uncharacterized protein</fullName>
    </submittedName>
</protein>
<sequence length="130" mass="15081">MHQLQQDPELWEDVKVREFAGYITSYWMPLIPYINYGPSYDGPTTTNHVEGFHRPRRRKIDIEKSIKAGHAAMIGSVAITLISPCRSGVWNRYMTAFLSYMDSLRKTNVKSILRQKKMIPMKTKASMKDL</sequence>
<evidence type="ECO:0000313" key="2">
    <source>
        <dbReference type="Proteomes" id="UP001175271"/>
    </source>
</evidence>
<accession>A0AA39M9I4</accession>
<keyword evidence="2" id="KW-1185">Reference proteome</keyword>
<dbReference type="Proteomes" id="UP001175271">
    <property type="component" value="Unassembled WGS sequence"/>
</dbReference>
<dbReference type="EMBL" id="JAUCMV010000001">
    <property type="protein sequence ID" value="KAK0425480.1"/>
    <property type="molecule type" value="Genomic_DNA"/>
</dbReference>
<reference evidence="1" key="1">
    <citation type="submission" date="2023-06" db="EMBL/GenBank/DDBJ databases">
        <title>Genomic analysis of the entomopathogenic nematode Steinernema hermaphroditum.</title>
        <authorList>
            <person name="Schwarz E.M."/>
            <person name="Heppert J.K."/>
            <person name="Baniya A."/>
            <person name="Schwartz H.T."/>
            <person name="Tan C.-H."/>
            <person name="Antoshechkin I."/>
            <person name="Sternberg P.W."/>
            <person name="Goodrich-Blair H."/>
            <person name="Dillman A.R."/>
        </authorList>
    </citation>
    <scope>NUCLEOTIDE SEQUENCE</scope>
    <source>
        <strain evidence="1">PS9179</strain>
        <tissue evidence="1">Whole animal</tissue>
    </source>
</reference>
<comment type="caution">
    <text evidence="1">The sequence shown here is derived from an EMBL/GenBank/DDBJ whole genome shotgun (WGS) entry which is preliminary data.</text>
</comment>
<name>A0AA39M9I4_9BILA</name>
<dbReference type="AlphaFoldDB" id="A0AA39M9I4"/>
<gene>
    <name evidence="1" type="ORF">QR680_009228</name>
</gene>
<evidence type="ECO:0000313" key="1">
    <source>
        <dbReference type="EMBL" id="KAK0425480.1"/>
    </source>
</evidence>
<organism evidence="1 2">
    <name type="scientific">Steinernema hermaphroditum</name>
    <dbReference type="NCBI Taxonomy" id="289476"/>
    <lineage>
        <taxon>Eukaryota</taxon>
        <taxon>Metazoa</taxon>
        <taxon>Ecdysozoa</taxon>
        <taxon>Nematoda</taxon>
        <taxon>Chromadorea</taxon>
        <taxon>Rhabditida</taxon>
        <taxon>Tylenchina</taxon>
        <taxon>Panagrolaimomorpha</taxon>
        <taxon>Strongyloidoidea</taxon>
        <taxon>Steinernematidae</taxon>
        <taxon>Steinernema</taxon>
    </lineage>
</organism>
<proteinExistence type="predicted"/>